<protein>
    <submittedName>
        <fullName evidence="1">Uncharacterized protein</fullName>
    </submittedName>
</protein>
<evidence type="ECO:0000313" key="1">
    <source>
        <dbReference type="EMBL" id="KAJ8107105.1"/>
    </source>
</evidence>
<organism evidence="1 2">
    <name type="scientific">Boeremia exigua</name>
    <dbReference type="NCBI Taxonomy" id="749465"/>
    <lineage>
        <taxon>Eukaryota</taxon>
        <taxon>Fungi</taxon>
        <taxon>Dikarya</taxon>
        <taxon>Ascomycota</taxon>
        <taxon>Pezizomycotina</taxon>
        <taxon>Dothideomycetes</taxon>
        <taxon>Pleosporomycetidae</taxon>
        <taxon>Pleosporales</taxon>
        <taxon>Pleosporineae</taxon>
        <taxon>Didymellaceae</taxon>
        <taxon>Boeremia</taxon>
    </lineage>
</organism>
<comment type="caution">
    <text evidence="1">The sequence shown here is derived from an EMBL/GenBank/DDBJ whole genome shotgun (WGS) entry which is preliminary data.</text>
</comment>
<accession>A0ACC2HW63</accession>
<dbReference type="Proteomes" id="UP001153331">
    <property type="component" value="Unassembled WGS sequence"/>
</dbReference>
<sequence>MSQLRCLQIAECGSPDASWYIVCRAPYSNLSLHNAPIPAGFHGISDLRHEPWYVHKSPASTIINGFVNIIFFLHIITSMRCPAGLSEYPEAHSYRLSVSKNHSPTSRTIAESAASSLLNEACGRESASSQVPPSSKRTPSPPREMHTRIRSQDTGDIAQSGSPSLILGYIPGRRLSELSSHLTTAEQRTVDRTLGYYVRSLTSISATQFGMSQRVFDNRGCKSWREAFFALLEAALRDAEDILVTIPYDSIRYYLTKHSHVLEEVIESRLVALDICRPDNVLVDEGTKQVTGLVGFSNVIWGDVLMSGGIANGSEAFFEGYGECPVRTGSVKIRMLMYTVYRSILAIVTHHYRPHTNLDELEVRRELVGALNELARFPRHTIPIHESTHPAIFPALVGYFLSLYSSDGDSAPFLVITGARRHLLIQHTSRWRRSFGKATSRAMSGLVYCTQYSFGRTASLVSPAVQLKRASATSTTLASDRKRAPHRRIRHDREHLDPLSKMSHFDTAAKPHNSCRNQGKRTHADVLHAQD</sequence>
<dbReference type="EMBL" id="JAPHNI010001003">
    <property type="protein sequence ID" value="KAJ8107105.1"/>
    <property type="molecule type" value="Genomic_DNA"/>
</dbReference>
<reference evidence="1" key="1">
    <citation type="submission" date="2022-11" db="EMBL/GenBank/DDBJ databases">
        <title>Genome Sequence of Boeremia exigua.</title>
        <authorList>
            <person name="Buettner E."/>
        </authorList>
    </citation>
    <scope>NUCLEOTIDE SEQUENCE</scope>
    <source>
        <strain evidence="1">CU02</strain>
    </source>
</reference>
<evidence type="ECO:0000313" key="2">
    <source>
        <dbReference type="Proteomes" id="UP001153331"/>
    </source>
</evidence>
<keyword evidence="2" id="KW-1185">Reference proteome</keyword>
<name>A0ACC2HW63_9PLEO</name>
<proteinExistence type="predicted"/>
<gene>
    <name evidence="1" type="ORF">OPT61_g9097</name>
</gene>